<gene>
    <name evidence="1" type="ORF">UFOVP745_31</name>
</gene>
<sequence>MTTTDIINEAKLRHQNLDSYDFDWVPFYNGYVEGRVAGIPFMKKARTLIADMLSVYAEDKTNIVTDERLETWQEKFKELNNN</sequence>
<name>A0A6J7X710_9CAUD</name>
<accession>A0A6J7X710</accession>
<protein>
    <submittedName>
        <fullName evidence="1">Uncharacterized protein</fullName>
    </submittedName>
</protein>
<evidence type="ECO:0000313" key="1">
    <source>
        <dbReference type="EMBL" id="CAB5225535.1"/>
    </source>
</evidence>
<reference evidence="1" key="1">
    <citation type="submission" date="2020-05" db="EMBL/GenBank/DDBJ databases">
        <authorList>
            <person name="Chiriac C."/>
            <person name="Salcher M."/>
            <person name="Ghai R."/>
            <person name="Kavagutti S V."/>
        </authorList>
    </citation>
    <scope>NUCLEOTIDE SEQUENCE</scope>
</reference>
<organism evidence="1">
    <name type="scientific">uncultured Caudovirales phage</name>
    <dbReference type="NCBI Taxonomy" id="2100421"/>
    <lineage>
        <taxon>Viruses</taxon>
        <taxon>Duplodnaviria</taxon>
        <taxon>Heunggongvirae</taxon>
        <taxon>Uroviricota</taxon>
        <taxon>Caudoviricetes</taxon>
        <taxon>Peduoviridae</taxon>
        <taxon>Maltschvirus</taxon>
        <taxon>Maltschvirus maltsch</taxon>
    </lineage>
</organism>
<proteinExistence type="predicted"/>
<dbReference type="EMBL" id="LR798348">
    <property type="protein sequence ID" value="CAB5225535.1"/>
    <property type="molecule type" value="Genomic_DNA"/>
</dbReference>